<evidence type="ECO:0000313" key="3">
    <source>
        <dbReference type="EMBL" id="ABJ87833.1"/>
    </source>
</evidence>
<dbReference type="HOGENOM" id="CLU_068979_8_4_0"/>
<dbReference type="OrthoDB" id="4305745at2"/>
<evidence type="ECO:0000259" key="2">
    <source>
        <dbReference type="Pfam" id="PF00857"/>
    </source>
</evidence>
<dbReference type="EMBL" id="CP000473">
    <property type="protein sequence ID" value="ABJ87833.1"/>
    <property type="molecule type" value="Genomic_DNA"/>
</dbReference>
<dbReference type="InterPro" id="IPR036380">
    <property type="entry name" value="Isochorismatase-like_sf"/>
</dbReference>
<dbReference type="CDD" id="cd00431">
    <property type="entry name" value="cysteine_hydrolases"/>
    <property type="match status" value="1"/>
</dbReference>
<dbReference type="eggNOG" id="COG1335">
    <property type="taxonomic scope" value="Bacteria"/>
</dbReference>
<dbReference type="InterPro" id="IPR016291">
    <property type="entry name" value="Isochorismatase"/>
</dbReference>
<dbReference type="InterPro" id="IPR050272">
    <property type="entry name" value="Isochorismatase-like_hydrls"/>
</dbReference>
<accession>Q01R87</accession>
<feature type="domain" description="Isochorismatase-like" evidence="2">
    <location>
        <begin position="13"/>
        <end position="175"/>
    </location>
</feature>
<dbReference type="SUPFAM" id="SSF52499">
    <property type="entry name" value="Isochorismatase-like hydrolases"/>
    <property type="match status" value="1"/>
</dbReference>
<proteinExistence type="predicted"/>
<gene>
    <name evidence="3" type="ordered locus">Acid_6920</name>
</gene>
<organism evidence="3">
    <name type="scientific">Solibacter usitatus (strain Ellin6076)</name>
    <dbReference type="NCBI Taxonomy" id="234267"/>
    <lineage>
        <taxon>Bacteria</taxon>
        <taxon>Pseudomonadati</taxon>
        <taxon>Acidobacteriota</taxon>
        <taxon>Terriglobia</taxon>
        <taxon>Bryobacterales</taxon>
        <taxon>Solibacteraceae</taxon>
        <taxon>Candidatus Solibacter</taxon>
    </lineage>
</organism>
<protein>
    <submittedName>
        <fullName evidence="3">Isochorismatase hydrolase</fullName>
    </submittedName>
</protein>
<dbReference type="FunCoup" id="Q01R87">
    <property type="interactions" value="200"/>
</dbReference>
<dbReference type="AlphaFoldDB" id="Q01R87"/>
<dbReference type="Gene3D" id="3.40.50.850">
    <property type="entry name" value="Isochorismatase-like"/>
    <property type="match status" value="1"/>
</dbReference>
<dbReference type="Pfam" id="PF00857">
    <property type="entry name" value="Isochorismatase"/>
    <property type="match status" value="1"/>
</dbReference>
<dbReference type="STRING" id="234267.Acid_6920"/>
<evidence type="ECO:0000256" key="1">
    <source>
        <dbReference type="ARBA" id="ARBA00022801"/>
    </source>
</evidence>
<name>Q01R87_SOLUE</name>
<dbReference type="PANTHER" id="PTHR43540">
    <property type="entry name" value="PEROXYUREIDOACRYLATE/UREIDOACRYLATE AMIDOHYDROLASE-RELATED"/>
    <property type="match status" value="1"/>
</dbReference>
<sequence length="203" mass="22607">MRDIKTRHTSSVALVLIDVINHFEFPDGDKILKQALPMAARLARLKQRCRKAGIPAIYVNDNFGQWRSDAKSLIARCLDSSCAGKPFVEQLKPDDKDYLVLKPMHSAFFQTPLEILLQYLGATSLILTGLATNSCIVCTAHDANMRDFILYVPSDCSAARSRREHTQAIEHLKETTRASVIPSAGLRVDALRAASRRNSRTKA</sequence>
<dbReference type="KEGG" id="sus:Acid_6920"/>
<dbReference type="PANTHER" id="PTHR43540:SF6">
    <property type="entry name" value="ISOCHORISMATASE-LIKE DOMAIN-CONTAINING PROTEIN"/>
    <property type="match status" value="1"/>
</dbReference>
<dbReference type="GO" id="GO:0008908">
    <property type="term" value="F:isochorismatase activity"/>
    <property type="evidence" value="ECO:0007669"/>
    <property type="project" value="InterPro"/>
</dbReference>
<reference evidence="3" key="1">
    <citation type="submission" date="2006-10" db="EMBL/GenBank/DDBJ databases">
        <title>Complete sequence of Solibacter usitatus Ellin6076.</title>
        <authorList>
            <consortium name="US DOE Joint Genome Institute"/>
            <person name="Copeland A."/>
            <person name="Lucas S."/>
            <person name="Lapidus A."/>
            <person name="Barry K."/>
            <person name="Detter J.C."/>
            <person name="Glavina del Rio T."/>
            <person name="Hammon N."/>
            <person name="Israni S."/>
            <person name="Dalin E."/>
            <person name="Tice H."/>
            <person name="Pitluck S."/>
            <person name="Thompson L.S."/>
            <person name="Brettin T."/>
            <person name="Bruce D."/>
            <person name="Han C."/>
            <person name="Tapia R."/>
            <person name="Gilna P."/>
            <person name="Schmutz J."/>
            <person name="Larimer F."/>
            <person name="Land M."/>
            <person name="Hauser L."/>
            <person name="Kyrpides N."/>
            <person name="Mikhailova N."/>
            <person name="Janssen P.H."/>
            <person name="Kuske C.R."/>
            <person name="Richardson P."/>
        </authorList>
    </citation>
    <scope>NUCLEOTIDE SEQUENCE</scope>
    <source>
        <strain evidence="3">Ellin6076</strain>
    </source>
</reference>
<dbReference type="InParanoid" id="Q01R87"/>
<dbReference type="InterPro" id="IPR000868">
    <property type="entry name" value="Isochorismatase-like_dom"/>
</dbReference>
<dbReference type="PRINTS" id="PR01398">
    <property type="entry name" value="ISCHRISMTASE"/>
</dbReference>
<keyword evidence="1 3" id="KW-0378">Hydrolase</keyword>